<feature type="signal peptide" evidence="2">
    <location>
        <begin position="1"/>
        <end position="23"/>
    </location>
</feature>
<keyword evidence="1" id="KW-0812">Transmembrane</keyword>
<evidence type="ECO:0000313" key="3">
    <source>
        <dbReference type="EMBL" id="KAJ4951923.1"/>
    </source>
</evidence>
<dbReference type="GO" id="GO:0016020">
    <property type="term" value="C:membrane"/>
    <property type="evidence" value="ECO:0007669"/>
    <property type="project" value="TreeGrafter"/>
</dbReference>
<dbReference type="EMBL" id="JAMYWD010000012">
    <property type="protein sequence ID" value="KAJ4951923.1"/>
    <property type="molecule type" value="Genomic_DNA"/>
</dbReference>
<reference evidence="3" key="1">
    <citation type="journal article" date="2023" name="Plant J.">
        <title>The genome of the king protea, Protea cynaroides.</title>
        <authorList>
            <person name="Chang J."/>
            <person name="Duong T.A."/>
            <person name="Schoeman C."/>
            <person name="Ma X."/>
            <person name="Roodt D."/>
            <person name="Barker N."/>
            <person name="Li Z."/>
            <person name="Van de Peer Y."/>
            <person name="Mizrachi E."/>
        </authorList>
    </citation>
    <scope>NUCLEOTIDE SEQUENCE</scope>
    <source>
        <tissue evidence="3">Young leaves</tissue>
    </source>
</reference>
<accession>A0A9Q0GSM3</accession>
<proteinExistence type="predicted"/>
<sequence>MGCKSLFFIGIIVSLLVSSFVQSLQNDSARSSLDAHLQHYSYKALARARTGITYKASLPANFSGMEASIIWLKSGSFWARGTGFRAFRLPSKIIPLPYIKRLAIVYQNLGRRSSQYYSVPGYSLVTPVLGLRAYDASDLSSAAVAPLNLNVSGDPISIHFPLFRLPPGSSNLTVRCATFILHGTVSLAKMTLPNVCTTRNQGHFAIVVKQPKKNMIRKERSLWKLWKKWKWWVIGIICGFVGLVFVCMVAMLVVRYTREKKIREMERRADESESFRTVWIGHSRMPSAAVTRTHPVLENGYVP</sequence>
<protein>
    <submittedName>
        <fullName evidence="3">Uncharacterized protein</fullName>
    </submittedName>
</protein>
<keyword evidence="2" id="KW-0732">Signal</keyword>
<organism evidence="3 4">
    <name type="scientific">Protea cynaroides</name>
    <dbReference type="NCBI Taxonomy" id="273540"/>
    <lineage>
        <taxon>Eukaryota</taxon>
        <taxon>Viridiplantae</taxon>
        <taxon>Streptophyta</taxon>
        <taxon>Embryophyta</taxon>
        <taxon>Tracheophyta</taxon>
        <taxon>Spermatophyta</taxon>
        <taxon>Magnoliopsida</taxon>
        <taxon>Proteales</taxon>
        <taxon>Proteaceae</taxon>
        <taxon>Protea</taxon>
    </lineage>
</organism>
<keyword evidence="1" id="KW-0472">Membrane</keyword>
<evidence type="ECO:0000256" key="2">
    <source>
        <dbReference type="SAM" id="SignalP"/>
    </source>
</evidence>
<gene>
    <name evidence="3" type="ORF">NE237_028755</name>
</gene>
<evidence type="ECO:0000313" key="4">
    <source>
        <dbReference type="Proteomes" id="UP001141806"/>
    </source>
</evidence>
<dbReference type="AlphaFoldDB" id="A0A9Q0GSM3"/>
<keyword evidence="4" id="KW-1185">Reference proteome</keyword>
<dbReference type="Pfam" id="PF06697">
    <property type="entry name" value="DUF1191"/>
    <property type="match status" value="1"/>
</dbReference>
<name>A0A9Q0GSM3_9MAGN</name>
<dbReference type="PANTHER" id="PTHR33512">
    <property type="entry name" value="PROTEIN, PUTATIVE (DUF1191)-RELATED"/>
    <property type="match status" value="1"/>
</dbReference>
<feature type="transmembrane region" description="Helical" evidence="1">
    <location>
        <begin position="231"/>
        <end position="254"/>
    </location>
</feature>
<dbReference type="InterPro" id="IPR010605">
    <property type="entry name" value="DUF1191"/>
</dbReference>
<dbReference type="PANTHER" id="PTHR33512:SF7">
    <property type="entry name" value="LEGUME LECTIN DOMAIN-CONTAINING PROTEIN"/>
    <property type="match status" value="1"/>
</dbReference>
<dbReference type="OrthoDB" id="768690at2759"/>
<dbReference type="Proteomes" id="UP001141806">
    <property type="component" value="Unassembled WGS sequence"/>
</dbReference>
<evidence type="ECO:0000256" key="1">
    <source>
        <dbReference type="SAM" id="Phobius"/>
    </source>
</evidence>
<keyword evidence="1" id="KW-1133">Transmembrane helix</keyword>
<comment type="caution">
    <text evidence="3">The sequence shown here is derived from an EMBL/GenBank/DDBJ whole genome shotgun (WGS) entry which is preliminary data.</text>
</comment>
<feature type="chain" id="PRO_5040462237" evidence="2">
    <location>
        <begin position="24"/>
        <end position="303"/>
    </location>
</feature>